<feature type="binding site" evidence="6">
    <location>
        <position position="347"/>
    </location>
    <ligand>
        <name>Mn(2+)</name>
        <dbReference type="ChEBI" id="CHEBI:29035"/>
        <label>2</label>
    </ligand>
</feature>
<dbReference type="PANTHER" id="PTHR11014:SF98">
    <property type="entry name" value="N-ACETYLDIAMINOPIMELATE DEACETYLASE"/>
    <property type="match status" value="1"/>
</dbReference>
<dbReference type="Pfam" id="PF01546">
    <property type="entry name" value="Peptidase_M20"/>
    <property type="match status" value="1"/>
</dbReference>
<dbReference type="EMBL" id="SNYJ01000002">
    <property type="protein sequence ID" value="TDQ42248.1"/>
    <property type="molecule type" value="Genomic_DNA"/>
</dbReference>
<dbReference type="RefSeq" id="WP_133579132.1">
    <property type="nucleotide sequence ID" value="NZ_SNYJ01000002.1"/>
</dbReference>
<dbReference type="GO" id="GO:0019877">
    <property type="term" value="P:diaminopimelate biosynthetic process"/>
    <property type="evidence" value="ECO:0007669"/>
    <property type="project" value="UniProtKB-UniRule"/>
</dbReference>
<dbReference type="Gene3D" id="3.40.630.10">
    <property type="entry name" value="Zn peptidases"/>
    <property type="match status" value="1"/>
</dbReference>
<comment type="pathway">
    <text evidence="5">Amino-acid biosynthesis; L-lysine biosynthesis via DAP pathway; LL-2,6-diaminopimelate from (S)-tetrahydrodipicolinate (acetylase route): step 3/3.</text>
</comment>
<comment type="cofactor">
    <cofactor evidence="6">
        <name>Mn(2+)</name>
        <dbReference type="ChEBI" id="CHEBI:29035"/>
    </cofactor>
    <text evidence="6">The Mn(2+) ion enhances activity.</text>
</comment>
<evidence type="ECO:0000256" key="3">
    <source>
        <dbReference type="ARBA" id="ARBA00022915"/>
    </source>
</evidence>
<dbReference type="SUPFAM" id="SSF55031">
    <property type="entry name" value="Bacterial exopeptidase dimerisation domain"/>
    <property type="match status" value="1"/>
</dbReference>
<feature type="binding site" evidence="6">
    <location>
        <position position="154"/>
    </location>
    <ligand>
        <name>Mn(2+)</name>
        <dbReference type="ChEBI" id="CHEBI:29035"/>
        <label>2</label>
    </ligand>
</feature>
<keyword evidence="3 5" id="KW-0220">Diaminopimelate biosynthesis</keyword>
<keyword evidence="6" id="KW-0479">Metal-binding</keyword>
<feature type="binding site" evidence="6">
    <location>
        <position position="128"/>
    </location>
    <ligand>
        <name>Mn(2+)</name>
        <dbReference type="ChEBI" id="CHEBI:29035"/>
        <label>2</label>
    </ligand>
</feature>
<dbReference type="HAMAP" id="MF_01692">
    <property type="entry name" value="DapEL"/>
    <property type="match status" value="1"/>
</dbReference>
<proteinExistence type="inferred from homology"/>
<dbReference type="PIRSF" id="PIRSF005962">
    <property type="entry name" value="Pept_M20D_amidohydro"/>
    <property type="match status" value="1"/>
</dbReference>
<evidence type="ECO:0000256" key="1">
    <source>
        <dbReference type="ARBA" id="ARBA00022605"/>
    </source>
</evidence>
<dbReference type="InterPro" id="IPR002933">
    <property type="entry name" value="Peptidase_M20"/>
</dbReference>
<dbReference type="OrthoDB" id="9776731at2"/>
<dbReference type="Gene3D" id="3.30.70.360">
    <property type="match status" value="1"/>
</dbReference>
<gene>
    <name evidence="8" type="ORF">EV213_102279</name>
</gene>
<sequence length="372" mass="41262">MTFNAIQVRRDLHQIPELGFKEYKTQRYLLDIIEALPQERIEVEMWRTGILVKVNGTSPNGRCIGYRADMDGLPIEEETGLPFASTHSGQMHACGHDMHMTIALGLLTKVVNQPIGDTMLFLFQPAEEGPGGAAPMMASDAFRRWLPEEIYALHIAPQFPVGTVALKSGLLFANTSELFITLKGKGGHAAYPHQTHDMVVAASYLITQLQTVVSRRVDPMDHAVLSIGKLQAGNVQNVIAETARIEGTMRTMSPEAMDAFKKEVEGHVKAIELAFHCQATIDFGANYYQVENNDEVATTLIRHFKQSTTLRFLECEAAMTGEDFGYMTKEIPGCLFWLGVGPTEGLHSSKIIPDEAALDLAIQELYRYFSSK</sequence>
<evidence type="ECO:0000313" key="8">
    <source>
        <dbReference type="EMBL" id="TDQ42248.1"/>
    </source>
</evidence>
<evidence type="ECO:0000259" key="7">
    <source>
        <dbReference type="Pfam" id="PF07687"/>
    </source>
</evidence>
<dbReference type="AlphaFoldDB" id="A0A4R6U6V8"/>
<dbReference type="NCBIfam" id="TIGR01891">
    <property type="entry name" value="amidohydrolases"/>
    <property type="match status" value="1"/>
</dbReference>
<dbReference type="FunFam" id="3.30.70.360:FF:000001">
    <property type="entry name" value="N-acetyldiaminopimelate deacetylase"/>
    <property type="match status" value="1"/>
</dbReference>
<feature type="domain" description="Peptidase M20 dimerisation" evidence="7">
    <location>
        <begin position="180"/>
        <end position="271"/>
    </location>
</feature>
<comment type="similarity">
    <text evidence="5">Belongs to the peptidase M20A family. N-acetyldiaminopimelate deacetylase subfamily.</text>
</comment>
<feature type="binding site" evidence="6">
    <location>
        <position position="96"/>
    </location>
    <ligand>
        <name>Mn(2+)</name>
        <dbReference type="ChEBI" id="CHEBI:29035"/>
        <label>2</label>
    </ligand>
</feature>
<dbReference type="SUPFAM" id="SSF53187">
    <property type="entry name" value="Zn-dependent exopeptidases"/>
    <property type="match status" value="1"/>
</dbReference>
<dbReference type="InterPro" id="IPR023905">
    <property type="entry name" value="AcetylDAP_deacetylase"/>
</dbReference>
<keyword evidence="1 5" id="KW-0028">Amino-acid biosynthesis</keyword>
<keyword evidence="4 5" id="KW-0457">Lysine biosynthesis</keyword>
<dbReference type="InterPro" id="IPR036264">
    <property type="entry name" value="Bact_exopeptidase_dim_dom"/>
</dbReference>
<protein>
    <recommendedName>
        <fullName evidence="5">N-acetyldiaminopimelate deacetylase</fullName>
        <ecNumber evidence="5">3.5.1.47</ecNumber>
    </recommendedName>
</protein>
<comment type="caution">
    <text evidence="8">The sequence shown here is derived from an EMBL/GenBank/DDBJ whole genome shotgun (WGS) entry which is preliminary data.</text>
</comment>
<name>A0A4R6U6V8_9BACI</name>
<feature type="active site" description="Proton acceptor" evidence="5">
    <location>
        <position position="128"/>
    </location>
</feature>
<dbReference type="GO" id="GO:0050118">
    <property type="term" value="F:N-acetyldiaminopimelate deacetylase activity"/>
    <property type="evidence" value="ECO:0007669"/>
    <property type="project" value="UniProtKB-UniRule"/>
</dbReference>
<keyword evidence="2 5" id="KW-0378">Hydrolase</keyword>
<dbReference type="InterPro" id="IPR017439">
    <property type="entry name" value="Amidohydrolase"/>
</dbReference>
<keyword evidence="6" id="KW-0464">Manganese</keyword>
<keyword evidence="9" id="KW-1185">Reference proteome</keyword>
<dbReference type="UniPathway" id="UPA00034">
    <property type="reaction ID" value="UER00024"/>
</dbReference>
<feature type="active site" evidence="5">
    <location>
        <position position="69"/>
    </location>
</feature>
<organism evidence="8 9">
    <name type="scientific">Aureibacillus halotolerans</name>
    <dbReference type="NCBI Taxonomy" id="1508390"/>
    <lineage>
        <taxon>Bacteria</taxon>
        <taxon>Bacillati</taxon>
        <taxon>Bacillota</taxon>
        <taxon>Bacilli</taxon>
        <taxon>Bacillales</taxon>
        <taxon>Bacillaceae</taxon>
        <taxon>Aureibacillus</taxon>
    </lineage>
</organism>
<comment type="function">
    <text evidence="5">Catalyzes the conversion of N-acetyl-diaminopimelate to diaminopimelate and acetate.</text>
</comment>
<reference evidence="8 9" key="1">
    <citation type="submission" date="2019-03" db="EMBL/GenBank/DDBJ databases">
        <title>Genomic Encyclopedia of Type Strains, Phase IV (KMG-IV): sequencing the most valuable type-strain genomes for metagenomic binning, comparative biology and taxonomic classification.</title>
        <authorList>
            <person name="Goeker M."/>
        </authorList>
    </citation>
    <scope>NUCLEOTIDE SEQUENCE [LARGE SCALE GENOMIC DNA]</scope>
    <source>
        <strain evidence="8 9">DSM 28697</strain>
    </source>
</reference>
<feature type="binding site" evidence="6">
    <location>
        <position position="94"/>
    </location>
    <ligand>
        <name>Mn(2+)</name>
        <dbReference type="ChEBI" id="CHEBI:29035"/>
        <label>2</label>
    </ligand>
</feature>
<evidence type="ECO:0000256" key="2">
    <source>
        <dbReference type="ARBA" id="ARBA00022801"/>
    </source>
</evidence>
<dbReference type="GO" id="GO:0009089">
    <property type="term" value="P:lysine biosynthetic process via diaminopimelate"/>
    <property type="evidence" value="ECO:0007669"/>
    <property type="project" value="UniProtKB-UniRule"/>
</dbReference>
<dbReference type="Pfam" id="PF07687">
    <property type="entry name" value="M20_dimer"/>
    <property type="match status" value="1"/>
</dbReference>
<dbReference type="CDD" id="cd05670">
    <property type="entry name" value="M20_Acy1_YkuR-like"/>
    <property type="match status" value="1"/>
</dbReference>
<accession>A0A4R6U6V8</accession>
<dbReference type="InterPro" id="IPR011650">
    <property type="entry name" value="Peptidase_M20_dimer"/>
</dbReference>
<evidence type="ECO:0000313" key="9">
    <source>
        <dbReference type="Proteomes" id="UP000295632"/>
    </source>
</evidence>
<dbReference type="Proteomes" id="UP000295632">
    <property type="component" value="Unassembled WGS sequence"/>
</dbReference>
<dbReference type="EC" id="3.5.1.47" evidence="5"/>
<dbReference type="GO" id="GO:0046872">
    <property type="term" value="F:metal ion binding"/>
    <property type="evidence" value="ECO:0007669"/>
    <property type="project" value="UniProtKB-KW"/>
</dbReference>
<comment type="catalytic activity">
    <reaction evidence="5">
        <text>N-acetyl-(2S,6S)-2,6-diaminopimelate + H2O = (2S,6S)-2,6-diaminopimelate + acetate</text>
        <dbReference type="Rhea" id="RHEA:20405"/>
        <dbReference type="ChEBI" id="CHEBI:15377"/>
        <dbReference type="ChEBI" id="CHEBI:30089"/>
        <dbReference type="ChEBI" id="CHEBI:57609"/>
        <dbReference type="ChEBI" id="CHEBI:58767"/>
        <dbReference type="EC" id="3.5.1.47"/>
    </reaction>
</comment>
<evidence type="ECO:0000256" key="5">
    <source>
        <dbReference type="HAMAP-Rule" id="MF_01692"/>
    </source>
</evidence>
<dbReference type="PANTHER" id="PTHR11014">
    <property type="entry name" value="PEPTIDASE M20 FAMILY MEMBER"/>
    <property type="match status" value="1"/>
</dbReference>
<evidence type="ECO:0000256" key="4">
    <source>
        <dbReference type="ARBA" id="ARBA00023154"/>
    </source>
</evidence>
<evidence type="ECO:0000256" key="6">
    <source>
        <dbReference type="PIRSR" id="PIRSR005962-1"/>
    </source>
</evidence>